<dbReference type="EMBL" id="CP081495">
    <property type="protein sequence ID" value="UYW00798.1"/>
    <property type="molecule type" value="Genomic_DNA"/>
</dbReference>
<reference evidence="2" key="1">
    <citation type="submission" date="2021-08" db="EMBL/GenBank/DDBJ databases">
        <title>Flavobacterium sp. strain CC-SYL302.</title>
        <authorList>
            <person name="Lin S.-Y."/>
            <person name="Lee T.-H."/>
            <person name="Young C.-C."/>
        </authorList>
    </citation>
    <scope>NUCLEOTIDE SEQUENCE</scope>
    <source>
        <strain evidence="2">CC-SYL302</strain>
    </source>
</reference>
<proteinExistence type="predicted"/>
<evidence type="ECO:0000256" key="1">
    <source>
        <dbReference type="SAM" id="SignalP"/>
    </source>
</evidence>
<dbReference type="Proteomes" id="UP001163328">
    <property type="component" value="Chromosome"/>
</dbReference>
<keyword evidence="3" id="KW-1185">Reference proteome</keyword>
<protein>
    <recommendedName>
        <fullName evidence="4">GLPGLI family protein</fullName>
    </recommendedName>
</protein>
<organism evidence="2 3">
    <name type="scientific">Flavobacterium agricola</name>
    <dbReference type="NCBI Taxonomy" id="2870839"/>
    <lineage>
        <taxon>Bacteria</taxon>
        <taxon>Pseudomonadati</taxon>
        <taxon>Bacteroidota</taxon>
        <taxon>Flavobacteriia</taxon>
        <taxon>Flavobacteriales</taxon>
        <taxon>Flavobacteriaceae</taxon>
        <taxon>Flavobacterium</taxon>
    </lineage>
</organism>
<dbReference type="RefSeq" id="WP_264432911.1">
    <property type="nucleotide sequence ID" value="NZ_CP081495.1"/>
</dbReference>
<evidence type="ECO:0000313" key="2">
    <source>
        <dbReference type="EMBL" id="UYW00798.1"/>
    </source>
</evidence>
<sequence>MKLLFNFFLLFLVCSANSQNYKIIYSFEYLTDLEDIKNGMVKEYYSSYFKDNYKNTYGVLYVTNQ</sequence>
<accession>A0ABY6LWT1</accession>
<name>A0ABY6LWT1_9FLAO</name>
<feature type="chain" id="PRO_5045818720" description="GLPGLI family protein" evidence="1">
    <location>
        <begin position="19"/>
        <end position="65"/>
    </location>
</feature>
<keyword evidence="1" id="KW-0732">Signal</keyword>
<feature type="signal peptide" evidence="1">
    <location>
        <begin position="1"/>
        <end position="18"/>
    </location>
</feature>
<gene>
    <name evidence="2" type="ORF">K5I29_09815</name>
</gene>
<evidence type="ECO:0008006" key="4">
    <source>
        <dbReference type="Google" id="ProtNLM"/>
    </source>
</evidence>
<evidence type="ECO:0000313" key="3">
    <source>
        <dbReference type="Proteomes" id="UP001163328"/>
    </source>
</evidence>